<gene>
    <name evidence="3" type="ORF">SAMEA4412692_00979</name>
</gene>
<feature type="transmembrane region" description="Helical" evidence="1">
    <location>
        <begin position="137"/>
        <end position="154"/>
    </location>
</feature>
<feature type="transmembrane region" description="Helical" evidence="1">
    <location>
        <begin position="63"/>
        <end position="84"/>
    </location>
</feature>
<feature type="transmembrane region" description="Helical" evidence="1">
    <location>
        <begin position="213"/>
        <end position="233"/>
    </location>
</feature>
<evidence type="ECO:0000313" key="4">
    <source>
        <dbReference type="Proteomes" id="UP000215185"/>
    </source>
</evidence>
<dbReference type="PANTHER" id="PTHR37312">
    <property type="entry name" value="MEMBRANE-BOUND ACYLTRANSFERASE YKRP-RELATED"/>
    <property type="match status" value="1"/>
</dbReference>
<protein>
    <submittedName>
        <fullName evidence="3">Fucose 4-O-acetylase and related acetyltransferases</fullName>
    </submittedName>
</protein>
<dbReference type="RefSeq" id="WP_018372882.1">
    <property type="nucleotide sequence ID" value="NZ_LT906439.1"/>
</dbReference>
<proteinExistence type="predicted"/>
<feature type="transmembrane region" description="Helical" evidence="1">
    <location>
        <begin position="104"/>
        <end position="125"/>
    </location>
</feature>
<feature type="transmembrane region" description="Helical" evidence="1">
    <location>
        <begin position="7"/>
        <end position="25"/>
    </location>
</feature>
<name>A0A239SU56_9STRE</name>
<evidence type="ECO:0000313" key="3">
    <source>
        <dbReference type="EMBL" id="SNU88274.1"/>
    </source>
</evidence>
<keyword evidence="4" id="KW-1185">Reference proteome</keyword>
<keyword evidence="1" id="KW-0472">Membrane</keyword>
<feature type="transmembrane region" description="Helical" evidence="1">
    <location>
        <begin position="160"/>
        <end position="176"/>
    </location>
</feature>
<sequence>MLKERMGWIDSLRGFGIILVVLGHVDFPYKQYIYWFHMPLFFILSGITISLSREREVFYTKKVRSLIFPFVVMGTILIVIFSYFQQINFLKEITKFLLFGGVRSSGYVGAFWFLPSLFVTQAIFYEGYNLKKMSYKGILALLVISCGLLGNSNLPMNLSLFPIFMIYLIFGKFILPKIIKEHFSYKTIYIFAFSGILLGKYSDFQLDLKYGLISNYFLAIFIPITLTSLFVVLFYRSRLNFSKKILSYIGVRSLKVMLTHNFFIYNLSKCYDLVWWQNFILSVILTILSIFIYEKAIENTGKNITE</sequence>
<feature type="transmembrane region" description="Helical" evidence="1">
    <location>
        <begin position="273"/>
        <end position="293"/>
    </location>
</feature>
<keyword evidence="1" id="KW-0812">Transmembrane</keyword>
<feature type="transmembrane region" description="Helical" evidence="1">
    <location>
        <begin position="183"/>
        <end position="201"/>
    </location>
</feature>
<keyword evidence="3" id="KW-0808">Transferase</keyword>
<feature type="transmembrane region" description="Helical" evidence="1">
    <location>
        <begin position="245"/>
        <end position="267"/>
    </location>
</feature>
<dbReference type="OrthoDB" id="6623990at2"/>
<dbReference type="PANTHER" id="PTHR37312:SF1">
    <property type="entry name" value="MEMBRANE-BOUND ACYLTRANSFERASE YKRP-RELATED"/>
    <property type="match status" value="1"/>
</dbReference>
<reference evidence="3 4" key="1">
    <citation type="submission" date="2017-06" db="EMBL/GenBank/DDBJ databases">
        <authorList>
            <consortium name="Pathogen Informatics"/>
        </authorList>
    </citation>
    <scope>NUCLEOTIDE SEQUENCE [LARGE SCALE GENOMIC DNA]</scope>
    <source>
        <strain evidence="3 4">NCTC13788</strain>
    </source>
</reference>
<dbReference type="Proteomes" id="UP000215185">
    <property type="component" value="Chromosome 1"/>
</dbReference>
<dbReference type="InterPro" id="IPR052734">
    <property type="entry name" value="Nod_factor_acetyltransferase"/>
</dbReference>
<accession>A0A239SU56</accession>
<dbReference type="AlphaFoldDB" id="A0A239SU56"/>
<organism evidence="3 4">
    <name type="scientific">Streptococcus merionis</name>
    <dbReference type="NCBI Taxonomy" id="400065"/>
    <lineage>
        <taxon>Bacteria</taxon>
        <taxon>Bacillati</taxon>
        <taxon>Bacillota</taxon>
        <taxon>Bacilli</taxon>
        <taxon>Lactobacillales</taxon>
        <taxon>Streptococcaceae</taxon>
        <taxon>Streptococcus</taxon>
    </lineage>
</organism>
<feature type="transmembrane region" description="Helical" evidence="1">
    <location>
        <begin position="31"/>
        <end position="51"/>
    </location>
</feature>
<keyword evidence="1" id="KW-1133">Transmembrane helix</keyword>
<dbReference type="GO" id="GO:0016747">
    <property type="term" value="F:acyltransferase activity, transferring groups other than amino-acyl groups"/>
    <property type="evidence" value="ECO:0007669"/>
    <property type="project" value="InterPro"/>
</dbReference>
<evidence type="ECO:0000259" key="2">
    <source>
        <dbReference type="Pfam" id="PF01757"/>
    </source>
</evidence>
<dbReference type="KEGG" id="smen:SAMEA4412692_0979"/>
<evidence type="ECO:0000256" key="1">
    <source>
        <dbReference type="SAM" id="Phobius"/>
    </source>
</evidence>
<feature type="domain" description="Acyltransferase 3" evidence="2">
    <location>
        <begin position="7"/>
        <end position="291"/>
    </location>
</feature>
<dbReference type="Pfam" id="PF01757">
    <property type="entry name" value="Acyl_transf_3"/>
    <property type="match status" value="1"/>
</dbReference>
<dbReference type="InterPro" id="IPR002656">
    <property type="entry name" value="Acyl_transf_3_dom"/>
</dbReference>
<dbReference type="EMBL" id="LT906439">
    <property type="protein sequence ID" value="SNU88274.1"/>
    <property type="molecule type" value="Genomic_DNA"/>
</dbReference>
<dbReference type="STRING" id="1123308.GCA_000380085_00319"/>